<name>A0A5C1YA63_9MICO</name>
<sequence>MPTTIKVSTELRDRLKSQASAANLTLGEHLARLAELDDRRRRFEALGFAIRSTPPELMQSYRDESAAWDAVDA</sequence>
<dbReference type="KEGG" id="lyk:FLP23_06995"/>
<organism evidence="1 2">
    <name type="scientific">Protaetiibacter larvae</name>
    <dbReference type="NCBI Taxonomy" id="2592654"/>
    <lineage>
        <taxon>Bacteria</taxon>
        <taxon>Bacillati</taxon>
        <taxon>Actinomycetota</taxon>
        <taxon>Actinomycetes</taxon>
        <taxon>Micrococcales</taxon>
        <taxon>Microbacteriaceae</taxon>
        <taxon>Protaetiibacter</taxon>
    </lineage>
</organism>
<evidence type="ECO:0000313" key="2">
    <source>
        <dbReference type="Proteomes" id="UP000322159"/>
    </source>
</evidence>
<proteinExistence type="predicted"/>
<keyword evidence="2" id="KW-1185">Reference proteome</keyword>
<gene>
    <name evidence="1" type="ORF">FLP23_06995</name>
</gene>
<reference evidence="1 2" key="1">
    <citation type="submission" date="2019-09" db="EMBL/GenBank/DDBJ databases">
        <title>Genome sequencing of strain KACC 19322.</title>
        <authorList>
            <person name="Heo J."/>
            <person name="Kim S.-J."/>
            <person name="Kim J.-S."/>
            <person name="Hong S.-B."/>
            <person name="Kwon S.-W."/>
        </authorList>
    </citation>
    <scope>NUCLEOTIDE SEQUENCE [LARGE SCALE GENOMIC DNA]</scope>
    <source>
        <strain evidence="1 2">KACC 19322</strain>
    </source>
</reference>
<protein>
    <submittedName>
        <fullName evidence="1">Toxin-antitoxin system protein</fullName>
    </submittedName>
</protein>
<dbReference type="Proteomes" id="UP000322159">
    <property type="component" value="Chromosome"/>
</dbReference>
<evidence type="ECO:0000313" key="1">
    <source>
        <dbReference type="EMBL" id="QEO09772.1"/>
    </source>
</evidence>
<dbReference type="EMBL" id="CP043504">
    <property type="protein sequence ID" value="QEO09772.1"/>
    <property type="molecule type" value="Genomic_DNA"/>
</dbReference>
<accession>A0A5C1YA63</accession>
<dbReference type="RefSeq" id="WP_149325191.1">
    <property type="nucleotide sequence ID" value="NZ_CP043504.1"/>
</dbReference>
<dbReference type="AlphaFoldDB" id="A0A5C1YA63"/>